<feature type="compositionally biased region" description="Low complexity" evidence="1">
    <location>
        <begin position="118"/>
        <end position="134"/>
    </location>
</feature>
<dbReference type="Proteomes" id="UP000735302">
    <property type="component" value="Unassembled WGS sequence"/>
</dbReference>
<comment type="caution">
    <text evidence="2">The sequence shown here is derived from an EMBL/GenBank/DDBJ whole genome shotgun (WGS) entry which is preliminary data.</text>
</comment>
<evidence type="ECO:0000313" key="3">
    <source>
        <dbReference type="Proteomes" id="UP000735302"/>
    </source>
</evidence>
<reference evidence="2 3" key="1">
    <citation type="journal article" date="2021" name="Elife">
        <title>Chloroplast acquisition without the gene transfer in kleptoplastic sea slugs, Plakobranchus ocellatus.</title>
        <authorList>
            <person name="Maeda T."/>
            <person name="Takahashi S."/>
            <person name="Yoshida T."/>
            <person name="Shimamura S."/>
            <person name="Takaki Y."/>
            <person name="Nagai Y."/>
            <person name="Toyoda A."/>
            <person name="Suzuki Y."/>
            <person name="Arimoto A."/>
            <person name="Ishii H."/>
            <person name="Satoh N."/>
            <person name="Nishiyama T."/>
            <person name="Hasebe M."/>
            <person name="Maruyama T."/>
            <person name="Minagawa J."/>
            <person name="Obokata J."/>
            <person name="Shigenobu S."/>
        </authorList>
    </citation>
    <scope>NUCLEOTIDE SEQUENCE [LARGE SCALE GENOMIC DNA]</scope>
</reference>
<feature type="region of interest" description="Disordered" evidence="1">
    <location>
        <begin position="90"/>
        <end position="154"/>
    </location>
</feature>
<name>A0AAV3ZL97_9GAST</name>
<protein>
    <recommendedName>
        <fullName evidence="4">SHSP domain-containing protein</fullName>
    </recommendedName>
</protein>
<evidence type="ECO:0000256" key="1">
    <source>
        <dbReference type="SAM" id="MobiDB-lite"/>
    </source>
</evidence>
<accession>A0AAV3ZL97</accession>
<sequence length="154" mass="16006">MYCWSRGLLPPVWAYAKEDTQVTQDRDTIPAPLSPDSKALERPQQGDVRLSGRQQARIFVTGSNSDSSQEGHCFADIRAGMLIIVPPTPRNKIVTSTGMSTGTGSGTGTGTGTGTGSGTRTDTGTDTGTSTRTGTGTGTGTGKPDKVISRKQGK</sequence>
<evidence type="ECO:0008006" key="4">
    <source>
        <dbReference type="Google" id="ProtNLM"/>
    </source>
</evidence>
<evidence type="ECO:0000313" key="2">
    <source>
        <dbReference type="EMBL" id="GFN96073.1"/>
    </source>
</evidence>
<dbReference type="EMBL" id="BLXT01002641">
    <property type="protein sequence ID" value="GFN96073.1"/>
    <property type="molecule type" value="Genomic_DNA"/>
</dbReference>
<gene>
    <name evidence="2" type="ORF">PoB_002257900</name>
</gene>
<feature type="region of interest" description="Disordered" evidence="1">
    <location>
        <begin position="23"/>
        <end position="49"/>
    </location>
</feature>
<organism evidence="2 3">
    <name type="scientific">Plakobranchus ocellatus</name>
    <dbReference type="NCBI Taxonomy" id="259542"/>
    <lineage>
        <taxon>Eukaryota</taxon>
        <taxon>Metazoa</taxon>
        <taxon>Spiralia</taxon>
        <taxon>Lophotrochozoa</taxon>
        <taxon>Mollusca</taxon>
        <taxon>Gastropoda</taxon>
        <taxon>Heterobranchia</taxon>
        <taxon>Euthyneura</taxon>
        <taxon>Panpulmonata</taxon>
        <taxon>Sacoglossa</taxon>
        <taxon>Placobranchoidea</taxon>
        <taxon>Plakobranchidae</taxon>
        <taxon>Plakobranchus</taxon>
    </lineage>
</organism>
<keyword evidence="3" id="KW-1185">Reference proteome</keyword>
<dbReference type="AlphaFoldDB" id="A0AAV3ZL97"/>
<feature type="compositionally biased region" description="Gly residues" evidence="1">
    <location>
        <begin position="101"/>
        <end position="117"/>
    </location>
</feature>
<proteinExistence type="predicted"/>